<keyword evidence="2" id="KW-0472">Membrane</keyword>
<dbReference type="AlphaFoldDB" id="A0A1W1Y5E9"/>
<feature type="transmembrane region" description="Helical" evidence="2">
    <location>
        <begin position="77"/>
        <end position="97"/>
    </location>
</feature>
<accession>A0A1W1Y5E9</accession>
<reference evidence="3 4" key="1">
    <citation type="submission" date="2017-04" db="EMBL/GenBank/DDBJ databases">
        <authorList>
            <person name="Afonso C.L."/>
            <person name="Miller P.J."/>
            <person name="Scott M.A."/>
            <person name="Spackman E."/>
            <person name="Goraichik I."/>
            <person name="Dimitrov K.M."/>
            <person name="Suarez D.L."/>
            <person name="Swayne D.E."/>
        </authorList>
    </citation>
    <scope>NUCLEOTIDE SEQUENCE [LARGE SCALE GENOMIC DNA]</scope>
    <source>
        <strain evidence="3 4">CGMCC 1.12511</strain>
    </source>
</reference>
<sequence length="127" mass="13588">MSAIARRRKGETPRFVTKALPSAEESAASAERYRTDPTRPHPAAASDAMAATVLAHLITGPILYGAIGWLLDRWLGTSFLVIIGIVGGMALSLYVIWLRYGTSQAPTDDAPSAGKKTAAQPHNEENQ</sequence>
<evidence type="ECO:0000256" key="1">
    <source>
        <dbReference type="SAM" id="MobiDB-lite"/>
    </source>
</evidence>
<name>A0A1W1Y5E9_9MICO</name>
<protein>
    <submittedName>
        <fullName evidence="3">Putative F0F1-ATPase subunit Ca2+/Mg2+ transporter</fullName>
    </submittedName>
</protein>
<organism evidence="3 4">
    <name type="scientific">Janibacter indicus</name>
    <dbReference type="NCBI Taxonomy" id="857417"/>
    <lineage>
        <taxon>Bacteria</taxon>
        <taxon>Bacillati</taxon>
        <taxon>Actinomycetota</taxon>
        <taxon>Actinomycetes</taxon>
        <taxon>Micrococcales</taxon>
        <taxon>Intrasporangiaceae</taxon>
        <taxon>Janibacter</taxon>
    </lineage>
</organism>
<keyword evidence="2" id="KW-0812">Transmembrane</keyword>
<dbReference type="Proteomes" id="UP000192634">
    <property type="component" value="Unassembled WGS sequence"/>
</dbReference>
<gene>
    <name evidence="3" type="ORF">SAMN06296429_10183</name>
</gene>
<feature type="region of interest" description="Disordered" evidence="1">
    <location>
        <begin position="105"/>
        <end position="127"/>
    </location>
</feature>
<dbReference type="EMBL" id="FWXN01000001">
    <property type="protein sequence ID" value="SMC31430.1"/>
    <property type="molecule type" value="Genomic_DNA"/>
</dbReference>
<proteinExistence type="predicted"/>
<evidence type="ECO:0000313" key="4">
    <source>
        <dbReference type="Proteomes" id="UP000192634"/>
    </source>
</evidence>
<evidence type="ECO:0000313" key="3">
    <source>
        <dbReference type="EMBL" id="SMC31430.1"/>
    </source>
</evidence>
<evidence type="ECO:0000256" key="2">
    <source>
        <dbReference type="SAM" id="Phobius"/>
    </source>
</evidence>
<keyword evidence="2" id="KW-1133">Transmembrane helix</keyword>
<feature type="transmembrane region" description="Helical" evidence="2">
    <location>
        <begin position="48"/>
        <end position="71"/>
    </location>
</feature>
<feature type="region of interest" description="Disordered" evidence="1">
    <location>
        <begin position="1"/>
        <end position="45"/>
    </location>
</feature>